<evidence type="ECO:0000313" key="2">
    <source>
        <dbReference type="Proteomes" id="UP000187203"/>
    </source>
</evidence>
<dbReference type="Proteomes" id="UP000187203">
    <property type="component" value="Unassembled WGS sequence"/>
</dbReference>
<accession>A0A1R3G7V3</accession>
<keyword evidence="2" id="KW-1185">Reference proteome</keyword>
<evidence type="ECO:0000313" key="1">
    <source>
        <dbReference type="EMBL" id="OMO54126.1"/>
    </source>
</evidence>
<name>A0A1R3G7V3_9ROSI</name>
<protein>
    <submittedName>
        <fullName evidence="1">Uncharacterized protein</fullName>
    </submittedName>
</protein>
<comment type="caution">
    <text evidence="1">The sequence shown here is derived from an EMBL/GenBank/DDBJ whole genome shotgun (WGS) entry which is preliminary data.</text>
</comment>
<organism evidence="1 2">
    <name type="scientific">Corchorus olitorius</name>
    <dbReference type="NCBI Taxonomy" id="93759"/>
    <lineage>
        <taxon>Eukaryota</taxon>
        <taxon>Viridiplantae</taxon>
        <taxon>Streptophyta</taxon>
        <taxon>Embryophyta</taxon>
        <taxon>Tracheophyta</taxon>
        <taxon>Spermatophyta</taxon>
        <taxon>Magnoliopsida</taxon>
        <taxon>eudicotyledons</taxon>
        <taxon>Gunneridae</taxon>
        <taxon>Pentapetalae</taxon>
        <taxon>rosids</taxon>
        <taxon>malvids</taxon>
        <taxon>Malvales</taxon>
        <taxon>Malvaceae</taxon>
        <taxon>Grewioideae</taxon>
        <taxon>Apeibeae</taxon>
        <taxon>Corchorus</taxon>
    </lineage>
</organism>
<gene>
    <name evidence="1" type="ORF">COLO4_36585</name>
</gene>
<proteinExistence type="predicted"/>
<reference evidence="2" key="1">
    <citation type="submission" date="2013-09" db="EMBL/GenBank/DDBJ databases">
        <title>Corchorus olitorius genome sequencing.</title>
        <authorList>
            <person name="Alam M."/>
            <person name="Haque M.S."/>
            <person name="Islam M.S."/>
            <person name="Emdad E.M."/>
            <person name="Islam M.M."/>
            <person name="Ahmed B."/>
            <person name="Halim A."/>
            <person name="Hossen Q.M.M."/>
            <person name="Hossain M.Z."/>
            <person name="Ahmed R."/>
            <person name="Khan M.M."/>
            <person name="Islam R."/>
            <person name="Rashid M.M."/>
            <person name="Khan S.A."/>
            <person name="Rahman M.S."/>
            <person name="Alam M."/>
            <person name="Yahiya A.S."/>
            <person name="Khan M.S."/>
            <person name="Azam M.S."/>
            <person name="Haque T."/>
            <person name="Lashkar M.Z.H."/>
            <person name="Akhand A.I."/>
            <person name="Morshed G."/>
            <person name="Roy S."/>
            <person name="Uddin K.S."/>
            <person name="Rabeya T."/>
            <person name="Hossain A.S."/>
            <person name="Chowdhury A."/>
            <person name="Snigdha A.R."/>
            <person name="Mortoza M.S."/>
            <person name="Matin S.A."/>
            <person name="Hoque S.M.E."/>
            <person name="Islam M.K."/>
            <person name="Roy D.K."/>
            <person name="Haider R."/>
            <person name="Moosa M.M."/>
            <person name="Elias S.M."/>
            <person name="Hasan A.M."/>
            <person name="Jahan S."/>
            <person name="Shafiuddin M."/>
            <person name="Mahmood N."/>
            <person name="Shommy N.S."/>
        </authorList>
    </citation>
    <scope>NUCLEOTIDE SEQUENCE [LARGE SCALE GENOMIC DNA]</scope>
    <source>
        <strain evidence="2">cv. O-4</strain>
    </source>
</reference>
<dbReference type="AlphaFoldDB" id="A0A1R3G7V3"/>
<dbReference type="EMBL" id="AWUE01023336">
    <property type="protein sequence ID" value="OMO54126.1"/>
    <property type="molecule type" value="Genomic_DNA"/>
</dbReference>
<sequence length="37" mass="3765">MGSVPLEAHQSNLGFAALLQPQLAHPLGLALLSLISG</sequence>